<dbReference type="EMBL" id="JAWNFU010000002">
    <property type="protein sequence ID" value="MDY5153250.1"/>
    <property type="molecule type" value="Genomic_DNA"/>
</dbReference>
<sequence>MWWIIDADKVVQDEERLLLHYLTVSAERSAGNSEEYQRYIELFKNQIEIDEDDLWARISGISEDGATNLYRAAIHAAAVEGKISKQRLELLELLAGRLGLEHDETLINKIERMVYLIQPRPPPVTAYPPASLCQREEKFLQLLCV</sequence>
<gene>
    <name evidence="1" type="ORF">R6G71_04185</name>
    <name evidence="2" type="ORF">SAMN05421878_1141</name>
</gene>
<dbReference type="Proteomes" id="UP000182744">
    <property type="component" value="Unassembled WGS sequence"/>
</dbReference>
<dbReference type="SUPFAM" id="SSF158682">
    <property type="entry name" value="TerB-like"/>
    <property type="match status" value="1"/>
</dbReference>
<reference evidence="1" key="3">
    <citation type="submission" date="2023-10" db="EMBL/GenBank/DDBJ databases">
        <title>Whole Genome based description of the genera Actinobaculum and Actinotignum reveals a complex phylogenetic relationship within the species included in the genus Actinotignum.</title>
        <authorList>
            <person name="Jensen C.S."/>
            <person name="Dargis R."/>
            <person name="Kemp M."/>
            <person name="Christensen J.J."/>
        </authorList>
    </citation>
    <scope>NUCLEOTIDE SEQUENCE</scope>
    <source>
        <strain evidence="1">Actinobaculum_suis_CCUG19206T</strain>
    </source>
</reference>
<name>A0A1G7DZ50_9ACTO</name>
<dbReference type="Proteomes" id="UP001273799">
    <property type="component" value="Unassembled WGS sequence"/>
</dbReference>
<evidence type="ECO:0000313" key="1">
    <source>
        <dbReference type="EMBL" id="MDY5153250.1"/>
    </source>
</evidence>
<dbReference type="InterPro" id="IPR029024">
    <property type="entry name" value="TerB-like"/>
</dbReference>
<keyword evidence="3" id="KW-1185">Reference proteome</keyword>
<accession>A0A1G7DZ50</accession>
<dbReference type="EMBL" id="FNAU01000014">
    <property type="protein sequence ID" value="SDE56753.1"/>
    <property type="molecule type" value="Genomic_DNA"/>
</dbReference>
<protein>
    <recommendedName>
        <fullName evidence="4">Co-chaperone DjlA N-terminal domain-containing protein</fullName>
    </recommendedName>
</protein>
<proteinExistence type="predicted"/>
<organism evidence="2 3">
    <name type="scientific">Actinobaculum suis</name>
    <dbReference type="NCBI Taxonomy" id="1657"/>
    <lineage>
        <taxon>Bacteria</taxon>
        <taxon>Bacillati</taxon>
        <taxon>Actinomycetota</taxon>
        <taxon>Actinomycetes</taxon>
        <taxon>Actinomycetales</taxon>
        <taxon>Actinomycetaceae</taxon>
        <taxon>Actinobaculum</taxon>
    </lineage>
</organism>
<evidence type="ECO:0000313" key="3">
    <source>
        <dbReference type="Proteomes" id="UP000182744"/>
    </source>
</evidence>
<reference evidence="3" key="2">
    <citation type="submission" date="2016-10" db="EMBL/GenBank/DDBJ databases">
        <authorList>
            <person name="Varghese N."/>
        </authorList>
    </citation>
    <scope>NUCLEOTIDE SEQUENCE [LARGE SCALE GENOMIC DNA]</scope>
    <source>
        <strain evidence="3">DSM 20639</strain>
    </source>
</reference>
<dbReference type="Gene3D" id="1.10.3680.10">
    <property type="entry name" value="TerB-like"/>
    <property type="match status" value="1"/>
</dbReference>
<evidence type="ECO:0000313" key="2">
    <source>
        <dbReference type="EMBL" id="SDE56753.1"/>
    </source>
</evidence>
<dbReference type="AlphaFoldDB" id="A0A1G7DZ50"/>
<evidence type="ECO:0008006" key="4">
    <source>
        <dbReference type="Google" id="ProtNLM"/>
    </source>
</evidence>
<reference evidence="2" key="1">
    <citation type="submission" date="2016-10" db="EMBL/GenBank/DDBJ databases">
        <authorList>
            <person name="de Groot N.N."/>
        </authorList>
    </citation>
    <scope>NUCLEOTIDE SEQUENCE [LARGE SCALE GENOMIC DNA]</scope>
    <source>
        <strain evidence="2">DSM 20639</strain>
    </source>
</reference>
<dbReference type="RefSeq" id="WP_074663362.1">
    <property type="nucleotide sequence ID" value="NZ_FNAU01000014.1"/>
</dbReference>